<evidence type="ECO:0000313" key="2">
    <source>
        <dbReference type="EMBL" id="KAL2489285.1"/>
    </source>
</evidence>
<proteinExistence type="predicted"/>
<dbReference type="AlphaFoldDB" id="A0ABD1RLK4"/>
<evidence type="ECO:0000256" key="1">
    <source>
        <dbReference type="SAM" id="MobiDB-lite"/>
    </source>
</evidence>
<name>A0ABD1RLK4_9LAMI</name>
<sequence>MLSFLKEQSKKPTLEETMRENANLENEEQLNIFDYTQNFTTYQLREMYEPSTTSLVPPAEKVKTKGRPLSKVDTSTKRDPSYFEFVELCNDSHSPSTTNSVKIPRKEKFKGSRTRHLDQGIENMHGRSVPRKKRNKRLHSTKGKIWMAQPLEECEGSNLTEEHVLPLTDPYTLMITSL</sequence>
<gene>
    <name evidence="2" type="ORF">Fot_42577</name>
</gene>
<protein>
    <submittedName>
        <fullName evidence="2">Uncharacterized protein</fullName>
    </submittedName>
</protein>
<feature type="region of interest" description="Disordered" evidence="1">
    <location>
        <begin position="1"/>
        <end position="21"/>
    </location>
</feature>
<keyword evidence="3" id="KW-1185">Reference proteome</keyword>
<feature type="compositionally biased region" description="Basic and acidic residues" evidence="1">
    <location>
        <begin position="7"/>
        <end position="19"/>
    </location>
</feature>
<reference evidence="3" key="1">
    <citation type="submission" date="2024-07" db="EMBL/GenBank/DDBJ databases">
        <title>Two chromosome-level genome assemblies of Korean endemic species Abeliophyllum distichum and Forsythia ovata (Oleaceae).</title>
        <authorList>
            <person name="Jang H."/>
        </authorList>
    </citation>
    <scope>NUCLEOTIDE SEQUENCE [LARGE SCALE GENOMIC DNA]</scope>
</reference>
<organism evidence="2 3">
    <name type="scientific">Forsythia ovata</name>
    <dbReference type="NCBI Taxonomy" id="205694"/>
    <lineage>
        <taxon>Eukaryota</taxon>
        <taxon>Viridiplantae</taxon>
        <taxon>Streptophyta</taxon>
        <taxon>Embryophyta</taxon>
        <taxon>Tracheophyta</taxon>
        <taxon>Spermatophyta</taxon>
        <taxon>Magnoliopsida</taxon>
        <taxon>eudicotyledons</taxon>
        <taxon>Gunneridae</taxon>
        <taxon>Pentapetalae</taxon>
        <taxon>asterids</taxon>
        <taxon>lamiids</taxon>
        <taxon>Lamiales</taxon>
        <taxon>Oleaceae</taxon>
        <taxon>Forsythieae</taxon>
        <taxon>Forsythia</taxon>
    </lineage>
</organism>
<dbReference type="EMBL" id="JBFOLJ010000012">
    <property type="protein sequence ID" value="KAL2489285.1"/>
    <property type="molecule type" value="Genomic_DNA"/>
</dbReference>
<evidence type="ECO:0000313" key="3">
    <source>
        <dbReference type="Proteomes" id="UP001604277"/>
    </source>
</evidence>
<comment type="caution">
    <text evidence="2">The sequence shown here is derived from an EMBL/GenBank/DDBJ whole genome shotgun (WGS) entry which is preliminary data.</text>
</comment>
<dbReference type="Proteomes" id="UP001604277">
    <property type="component" value="Unassembled WGS sequence"/>
</dbReference>
<accession>A0ABD1RLK4</accession>